<reference evidence="2 3" key="1">
    <citation type="submission" date="2019-07" db="EMBL/GenBank/DDBJ databases">
        <title>Whole genome shotgun sequence of Terrabacter aerolatus NBRC 106305.</title>
        <authorList>
            <person name="Hosoyama A."/>
            <person name="Uohara A."/>
            <person name="Ohji S."/>
            <person name="Ichikawa N."/>
        </authorList>
    </citation>
    <scope>NUCLEOTIDE SEQUENCE [LARGE SCALE GENOMIC DNA]</scope>
    <source>
        <strain evidence="2 3">NBRC 106305</strain>
    </source>
</reference>
<comment type="caution">
    <text evidence="2">The sequence shown here is derived from an EMBL/GenBank/DDBJ whole genome shotgun (WGS) entry which is preliminary data.</text>
</comment>
<dbReference type="AlphaFoldDB" id="A0A512CWA6"/>
<dbReference type="RefSeq" id="WP_147062312.1">
    <property type="nucleotide sequence ID" value="NZ_BAAARO010000025.1"/>
</dbReference>
<name>A0A512CWA6_9MICO</name>
<evidence type="ECO:0000256" key="1">
    <source>
        <dbReference type="SAM" id="MobiDB-lite"/>
    </source>
</evidence>
<evidence type="ECO:0000313" key="2">
    <source>
        <dbReference type="EMBL" id="GEO28280.1"/>
    </source>
</evidence>
<proteinExistence type="predicted"/>
<accession>A0A512CWA6</accession>
<sequence>MNPDDYHLEFYDDGSRQPVRDWLEDLEQDEPAKHDALMYGLSVILARQGTNVCGTEFGKSLGKGLYEFRLRHTRDELQAKTQPHLSAKQPEGDTGAAPEGAGGAASGPRGDDPVRLVLRVFFSVHGDKIVLLLGGYDKGKDPSPRRQNKEIAEARKRLKDHQAEMAAEAKRAAKDAAKESAKGAVGAGRSSPGLAAGTASTDSEDPTRAAEQRVSAGRSYLLWFRKRRQRGARGTRPGR</sequence>
<keyword evidence="3" id="KW-1185">Reference proteome</keyword>
<dbReference type="EMBL" id="BJYX01000001">
    <property type="protein sequence ID" value="GEO28280.1"/>
    <property type="molecule type" value="Genomic_DNA"/>
</dbReference>
<dbReference type="OrthoDB" id="5118233at2"/>
<protein>
    <submittedName>
        <fullName evidence="2">Uncharacterized protein</fullName>
    </submittedName>
</protein>
<dbReference type="Proteomes" id="UP000321534">
    <property type="component" value="Unassembled WGS sequence"/>
</dbReference>
<gene>
    <name evidence="2" type="ORF">TAE01_00900</name>
</gene>
<organism evidence="2 3">
    <name type="scientific">Terrabacter aerolatus</name>
    <dbReference type="NCBI Taxonomy" id="422442"/>
    <lineage>
        <taxon>Bacteria</taxon>
        <taxon>Bacillati</taxon>
        <taxon>Actinomycetota</taxon>
        <taxon>Actinomycetes</taxon>
        <taxon>Micrococcales</taxon>
        <taxon>Intrasporangiaceae</taxon>
        <taxon>Terrabacter</taxon>
    </lineage>
</organism>
<feature type="region of interest" description="Disordered" evidence="1">
    <location>
        <begin position="79"/>
        <end position="110"/>
    </location>
</feature>
<feature type="compositionally biased region" description="Basic and acidic residues" evidence="1">
    <location>
        <begin position="158"/>
        <end position="181"/>
    </location>
</feature>
<evidence type="ECO:0000313" key="3">
    <source>
        <dbReference type="Proteomes" id="UP000321534"/>
    </source>
</evidence>
<feature type="region of interest" description="Disordered" evidence="1">
    <location>
        <begin position="158"/>
        <end position="214"/>
    </location>
</feature>